<dbReference type="AlphaFoldDB" id="A0AAD5QHA1"/>
<evidence type="ECO:0000256" key="1">
    <source>
        <dbReference type="SAM" id="MobiDB-lite"/>
    </source>
</evidence>
<evidence type="ECO:0000313" key="2">
    <source>
        <dbReference type="EMBL" id="KAJ1351958.1"/>
    </source>
</evidence>
<proteinExistence type="predicted"/>
<name>A0AAD5QHA1_PARTN</name>
<protein>
    <submittedName>
        <fullName evidence="2">Uncharacterized protein</fullName>
    </submittedName>
</protein>
<evidence type="ECO:0000313" key="3">
    <source>
        <dbReference type="Proteomes" id="UP001196413"/>
    </source>
</evidence>
<organism evidence="2 3">
    <name type="scientific">Parelaphostrongylus tenuis</name>
    <name type="common">Meningeal worm</name>
    <dbReference type="NCBI Taxonomy" id="148309"/>
    <lineage>
        <taxon>Eukaryota</taxon>
        <taxon>Metazoa</taxon>
        <taxon>Ecdysozoa</taxon>
        <taxon>Nematoda</taxon>
        <taxon>Chromadorea</taxon>
        <taxon>Rhabditida</taxon>
        <taxon>Rhabditina</taxon>
        <taxon>Rhabditomorpha</taxon>
        <taxon>Strongyloidea</taxon>
        <taxon>Metastrongylidae</taxon>
        <taxon>Parelaphostrongylus</taxon>
    </lineage>
</organism>
<sequence>MSTRLPFNISEDDPDYEMDDHRRMESKRSAPWITEMSFAAHATKNARRAISVCITTMSATFDHMTFTYIVHFMERVAVQCEICRRIRRAHLIFCRQWHQ</sequence>
<accession>A0AAD5QHA1</accession>
<feature type="region of interest" description="Disordered" evidence="1">
    <location>
        <begin position="1"/>
        <end position="21"/>
    </location>
</feature>
<dbReference type="Proteomes" id="UP001196413">
    <property type="component" value="Unassembled WGS sequence"/>
</dbReference>
<dbReference type="EMBL" id="JAHQIW010001271">
    <property type="protein sequence ID" value="KAJ1351958.1"/>
    <property type="molecule type" value="Genomic_DNA"/>
</dbReference>
<gene>
    <name evidence="2" type="ORF">KIN20_008140</name>
</gene>
<reference evidence="2" key="1">
    <citation type="submission" date="2021-06" db="EMBL/GenBank/DDBJ databases">
        <title>Parelaphostrongylus tenuis whole genome reference sequence.</title>
        <authorList>
            <person name="Garwood T.J."/>
            <person name="Larsen P.A."/>
            <person name="Fountain-Jones N.M."/>
            <person name="Garbe J.R."/>
            <person name="Macchietto M.G."/>
            <person name="Kania S.A."/>
            <person name="Gerhold R.W."/>
            <person name="Richards J.E."/>
            <person name="Wolf T.M."/>
        </authorList>
    </citation>
    <scope>NUCLEOTIDE SEQUENCE</scope>
    <source>
        <strain evidence="2">MNPRO001-30</strain>
        <tissue evidence="2">Meninges</tissue>
    </source>
</reference>
<keyword evidence="3" id="KW-1185">Reference proteome</keyword>
<comment type="caution">
    <text evidence="2">The sequence shown here is derived from an EMBL/GenBank/DDBJ whole genome shotgun (WGS) entry which is preliminary data.</text>
</comment>